<sequence>MELKSAGLQLEEQAWMWFGYGWTVHWFTRCMGESIITDHAANLTTSLVWEGSLDEYPSLYKVRTEPQPFI</sequence>
<dbReference type="KEGG" id="pno:SNOG_14656"/>
<evidence type="ECO:0000313" key="2">
    <source>
        <dbReference type="Proteomes" id="UP000001055"/>
    </source>
</evidence>
<organism evidence="1 2">
    <name type="scientific">Phaeosphaeria nodorum (strain SN15 / ATCC MYA-4574 / FGSC 10173)</name>
    <name type="common">Glume blotch fungus</name>
    <name type="synonym">Parastagonospora nodorum</name>
    <dbReference type="NCBI Taxonomy" id="321614"/>
    <lineage>
        <taxon>Eukaryota</taxon>
        <taxon>Fungi</taxon>
        <taxon>Dikarya</taxon>
        <taxon>Ascomycota</taxon>
        <taxon>Pezizomycotina</taxon>
        <taxon>Dothideomycetes</taxon>
        <taxon>Pleosporomycetidae</taxon>
        <taxon>Pleosporales</taxon>
        <taxon>Pleosporineae</taxon>
        <taxon>Phaeosphaeriaceae</taxon>
        <taxon>Parastagonospora</taxon>
    </lineage>
</organism>
<name>Q0U0D7_PHANO</name>
<dbReference type="RefSeq" id="XP_001804840.1">
    <property type="nucleotide sequence ID" value="XM_001804788.1"/>
</dbReference>
<dbReference type="AlphaFoldDB" id="Q0U0D7"/>
<gene>
    <name evidence="1" type="ORF">SNOG_14656</name>
</gene>
<dbReference type="HOGENOM" id="CLU_2758650_0_0_1"/>
<protein>
    <submittedName>
        <fullName evidence="1">Uncharacterized protein</fullName>
    </submittedName>
</protein>
<evidence type="ECO:0000313" key="1">
    <source>
        <dbReference type="EMBL" id="EAT77848.1"/>
    </source>
</evidence>
<dbReference type="Proteomes" id="UP000001055">
    <property type="component" value="Unassembled WGS sequence"/>
</dbReference>
<dbReference type="GeneID" id="5981766"/>
<accession>Q0U0D7</accession>
<reference evidence="2" key="1">
    <citation type="journal article" date="2007" name="Plant Cell">
        <title>Dothideomycete-plant interactions illuminated by genome sequencing and EST analysis of the wheat pathogen Stagonospora nodorum.</title>
        <authorList>
            <person name="Hane J.K."/>
            <person name="Lowe R.G."/>
            <person name="Solomon P.S."/>
            <person name="Tan K.C."/>
            <person name="Schoch C.L."/>
            <person name="Spatafora J.W."/>
            <person name="Crous P.W."/>
            <person name="Kodira C."/>
            <person name="Birren B.W."/>
            <person name="Galagan J.E."/>
            <person name="Torriani S.F."/>
            <person name="McDonald B.A."/>
            <person name="Oliver R.P."/>
        </authorList>
    </citation>
    <scope>NUCLEOTIDE SEQUENCE [LARGE SCALE GENOMIC DNA]</scope>
    <source>
        <strain evidence="2">SN15 / ATCC MYA-4574 / FGSC 10173</strain>
    </source>
</reference>
<dbReference type="EMBL" id="CH445357">
    <property type="protein sequence ID" value="EAT77848.1"/>
    <property type="molecule type" value="Genomic_DNA"/>
</dbReference>
<proteinExistence type="predicted"/>
<dbReference type="InParanoid" id="Q0U0D7"/>